<reference evidence="1" key="3">
    <citation type="submission" date="2019-09" db="EMBL/GenBank/DDBJ databases">
        <title>Co-occurence of chitin degradation, pigmentation and bioactivity in marine Pseudoalteromonas.</title>
        <authorList>
            <person name="Sonnenschein E.C."/>
            <person name="Bech P.K."/>
        </authorList>
    </citation>
    <scope>NUCLEOTIDE SEQUENCE</scope>
    <source>
        <strain evidence="1">S3790</strain>
        <strain evidence="3">S3895</strain>
    </source>
</reference>
<dbReference type="Proteomes" id="UP000307217">
    <property type="component" value="Unassembled WGS sequence"/>
</dbReference>
<evidence type="ECO:0000313" key="2">
    <source>
        <dbReference type="EMBL" id="TMO71273.1"/>
    </source>
</evidence>
<gene>
    <name evidence="1" type="ORF">CWC19_19500</name>
    <name evidence="2" type="ORF">CWC20_18040</name>
</gene>
<accession>A0A5S3UZ84</accession>
<comment type="caution">
    <text evidence="1">The sequence shown here is derived from an EMBL/GenBank/DDBJ whole genome shotgun (WGS) entry which is preliminary data.</text>
</comment>
<evidence type="ECO:0000313" key="1">
    <source>
        <dbReference type="EMBL" id="TMO63173.1"/>
    </source>
</evidence>
<keyword evidence="3" id="KW-1185">Reference proteome</keyword>
<dbReference type="Proteomes" id="UP000307164">
    <property type="component" value="Unassembled WGS sequence"/>
</dbReference>
<evidence type="ECO:0000313" key="3">
    <source>
        <dbReference type="Proteomes" id="UP000307164"/>
    </source>
</evidence>
<reference evidence="4" key="2">
    <citation type="submission" date="2019-06" db="EMBL/GenBank/DDBJ databases">
        <title>Co-occurence of chitin degradation, pigmentation and bioactivity in marine Pseudoalteromonas.</title>
        <authorList>
            <person name="Sonnenschein E.C."/>
            <person name="Bech P.K."/>
        </authorList>
    </citation>
    <scope>NUCLEOTIDE SEQUENCE [LARGE SCALE GENOMIC DNA]</scope>
    <source>
        <strain evidence="4">S3790</strain>
        <strain evidence="2">S3895</strain>
    </source>
</reference>
<dbReference type="AlphaFoldDB" id="A0A5S3UZ84"/>
<dbReference type="OrthoDB" id="5292474at2"/>
<protein>
    <submittedName>
        <fullName evidence="1">DUF3025 domain-containing protein</fullName>
    </submittedName>
</protein>
<name>A0A5S3UZ84_9GAMM</name>
<dbReference type="EMBL" id="PNBW01000110">
    <property type="protein sequence ID" value="TMO71273.1"/>
    <property type="molecule type" value="Genomic_DNA"/>
</dbReference>
<dbReference type="InterPro" id="IPR021390">
    <property type="entry name" value="DUF3025"/>
</dbReference>
<sequence length="272" mass="31958">MKKFTPPEQFQPSFLVSGAFAHLNHLFKLNTHNDWPDFAWLNRLNNIKNSQGLAVKFEPDPLFQDEERYYEQIIYETGRIPTREQNWHDLFGAMIWCLFPKTKALLNKRHIDEINQHGLKQRSRHRNALTLFDECGVVLAITDDTVQAQLRAHNWQSVFVERRIQWGEIIHPFIFGHANYEMLTQPFIGLTGKVLCIKVETSFAALSVQEQYVVLDDLLCEQITEQGVLDDNKQMSPLPLLGVPTWYDDNKNPQFYDNTDYFRVKRVSKKEF</sequence>
<dbReference type="Pfam" id="PF11227">
    <property type="entry name" value="DUF3025"/>
    <property type="match status" value="1"/>
</dbReference>
<organism evidence="1 4">
    <name type="scientific">Pseudoalteromonas aurantia</name>
    <dbReference type="NCBI Taxonomy" id="43654"/>
    <lineage>
        <taxon>Bacteria</taxon>
        <taxon>Pseudomonadati</taxon>
        <taxon>Pseudomonadota</taxon>
        <taxon>Gammaproteobacteria</taxon>
        <taxon>Alteromonadales</taxon>
        <taxon>Pseudoalteromonadaceae</taxon>
        <taxon>Pseudoalteromonas</taxon>
    </lineage>
</organism>
<dbReference type="RefSeq" id="WP_138593567.1">
    <property type="nucleotide sequence ID" value="NZ_PNBW01000110.1"/>
</dbReference>
<proteinExistence type="predicted"/>
<evidence type="ECO:0000313" key="4">
    <source>
        <dbReference type="Proteomes" id="UP000307217"/>
    </source>
</evidence>
<reference evidence="1 4" key="1">
    <citation type="submission" date="2018-01" db="EMBL/GenBank/DDBJ databases">
        <authorList>
            <person name="Paulsen S."/>
            <person name="Gram L.K."/>
        </authorList>
    </citation>
    <scope>NUCLEOTIDE SEQUENCE [LARGE SCALE GENOMIC DNA]</scope>
    <source>
        <strain evidence="1 4">S3790</strain>
        <strain evidence="2">S3895</strain>
    </source>
</reference>
<dbReference type="EMBL" id="PNBX01000121">
    <property type="protein sequence ID" value="TMO63173.1"/>
    <property type="molecule type" value="Genomic_DNA"/>
</dbReference>